<comment type="caution">
    <text evidence="2">The sequence shown here is derived from an EMBL/GenBank/DDBJ whole genome shotgun (WGS) entry which is preliminary data.</text>
</comment>
<organism evidence="2 3">
    <name type="scientific">Thalassiosira oceanica</name>
    <name type="common">Marine diatom</name>
    <dbReference type="NCBI Taxonomy" id="159749"/>
    <lineage>
        <taxon>Eukaryota</taxon>
        <taxon>Sar</taxon>
        <taxon>Stramenopiles</taxon>
        <taxon>Ochrophyta</taxon>
        <taxon>Bacillariophyta</taxon>
        <taxon>Coscinodiscophyceae</taxon>
        <taxon>Thalassiosirophycidae</taxon>
        <taxon>Thalassiosirales</taxon>
        <taxon>Thalassiosiraceae</taxon>
        <taxon>Thalassiosira</taxon>
    </lineage>
</organism>
<evidence type="ECO:0000313" key="3">
    <source>
        <dbReference type="Proteomes" id="UP000266841"/>
    </source>
</evidence>
<keyword evidence="3" id="KW-1185">Reference proteome</keyword>
<name>K0TC21_THAOC</name>
<protein>
    <submittedName>
        <fullName evidence="2">Uncharacterized protein</fullName>
    </submittedName>
</protein>
<evidence type="ECO:0000313" key="2">
    <source>
        <dbReference type="EMBL" id="EJK76228.1"/>
    </source>
</evidence>
<proteinExistence type="predicted"/>
<reference evidence="2 3" key="1">
    <citation type="journal article" date="2012" name="Genome Biol.">
        <title>Genome and low-iron response of an oceanic diatom adapted to chronic iron limitation.</title>
        <authorList>
            <person name="Lommer M."/>
            <person name="Specht M."/>
            <person name="Roy A.S."/>
            <person name="Kraemer L."/>
            <person name="Andreson R."/>
            <person name="Gutowska M.A."/>
            <person name="Wolf J."/>
            <person name="Bergner S.V."/>
            <person name="Schilhabel M.B."/>
            <person name="Klostermeier U.C."/>
            <person name="Beiko R.G."/>
            <person name="Rosenstiel P."/>
            <person name="Hippler M."/>
            <person name="Laroche J."/>
        </authorList>
    </citation>
    <scope>NUCLEOTIDE SEQUENCE [LARGE SCALE GENOMIC DNA]</scope>
    <source>
        <strain evidence="2 3">CCMP1005</strain>
    </source>
</reference>
<feature type="compositionally biased region" description="Basic and acidic residues" evidence="1">
    <location>
        <begin position="95"/>
        <end position="105"/>
    </location>
</feature>
<feature type="non-terminal residue" evidence="2">
    <location>
        <position position="1"/>
    </location>
</feature>
<dbReference type="AlphaFoldDB" id="K0TC21"/>
<gene>
    <name evidence="2" type="ORF">THAOC_02025</name>
</gene>
<dbReference type="EMBL" id="AGNL01002436">
    <property type="protein sequence ID" value="EJK76228.1"/>
    <property type="molecule type" value="Genomic_DNA"/>
</dbReference>
<sequence length="119" mass="13132">SANFWPFPLSSAFANYRTRLRSRDRVPKVRGWPGLETHLHLGLALSAPLNGGGSKYSRISLKDLSLAPLGPCEAHQCQHRYLINQSDGDVWASGDRADSGVDRESLASYTSKRSAKTLY</sequence>
<accession>K0TC21</accession>
<dbReference type="Proteomes" id="UP000266841">
    <property type="component" value="Unassembled WGS sequence"/>
</dbReference>
<feature type="region of interest" description="Disordered" evidence="1">
    <location>
        <begin position="94"/>
        <end position="119"/>
    </location>
</feature>
<evidence type="ECO:0000256" key="1">
    <source>
        <dbReference type="SAM" id="MobiDB-lite"/>
    </source>
</evidence>